<dbReference type="AlphaFoldDB" id="A0AAV5IVJ5"/>
<dbReference type="EMBL" id="BPVZ01000024">
    <property type="protein sequence ID" value="GKV05887.1"/>
    <property type="molecule type" value="Genomic_DNA"/>
</dbReference>
<evidence type="ECO:0000256" key="1">
    <source>
        <dbReference type="SAM" id="Phobius"/>
    </source>
</evidence>
<keyword evidence="1" id="KW-0472">Membrane</keyword>
<accession>A0AAV5IVJ5</accession>
<dbReference type="InterPro" id="IPR006740">
    <property type="entry name" value="DUF604"/>
</dbReference>
<reference evidence="2 3" key="1">
    <citation type="journal article" date="2021" name="Commun. Biol.">
        <title>The genome of Shorea leprosula (Dipterocarpaceae) highlights the ecological relevance of drought in aseasonal tropical rainforests.</title>
        <authorList>
            <person name="Ng K.K.S."/>
            <person name="Kobayashi M.J."/>
            <person name="Fawcett J.A."/>
            <person name="Hatakeyama M."/>
            <person name="Paape T."/>
            <person name="Ng C.H."/>
            <person name="Ang C.C."/>
            <person name="Tnah L.H."/>
            <person name="Lee C.T."/>
            <person name="Nishiyama T."/>
            <person name="Sese J."/>
            <person name="O'Brien M.J."/>
            <person name="Copetti D."/>
            <person name="Mohd Noor M.I."/>
            <person name="Ong R.C."/>
            <person name="Putra M."/>
            <person name="Sireger I.Z."/>
            <person name="Indrioko S."/>
            <person name="Kosugi Y."/>
            <person name="Izuno A."/>
            <person name="Isagi Y."/>
            <person name="Lee S.L."/>
            <person name="Shimizu K.K."/>
        </authorList>
    </citation>
    <scope>NUCLEOTIDE SEQUENCE [LARGE SCALE GENOMIC DNA]</scope>
    <source>
        <strain evidence="2">214</strain>
    </source>
</reference>
<name>A0AAV5IVJ5_9ROSI</name>
<dbReference type="FunFam" id="3.90.550.50:FF:000006">
    <property type="entry name" value="Fringe-related protein-like"/>
    <property type="match status" value="1"/>
</dbReference>
<organism evidence="2 3">
    <name type="scientific">Rubroshorea leprosula</name>
    <dbReference type="NCBI Taxonomy" id="152421"/>
    <lineage>
        <taxon>Eukaryota</taxon>
        <taxon>Viridiplantae</taxon>
        <taxon>Streptophyta</taxon>
        <taxon>Embryophyta</taxon>
        <taxon>Tracheophyta</taxon>
        <taxon>Spermatophyta</taxon>
        <taxon>Magnoliopsida</taxon>
        <taxon>eudicotyledons</taxon>
        <taxon>Gunneridae</taxon>
        <taxon>Pentapetalae</taxon>
        <taxon>rosids</taxon>
        <taxon>malvids</taxon>
        <taxon>Malvales</taxon>
        <taxon>Dipterocarpaceae</taxon>
        <taxon>Rubroshorea</taxon>
    </lineage>
</organism>
<sequence>MSFPKKSIQDPFKPWKFFVFPTITIKPTYSFPFLLKLIIALFAFASIFCPLFYFAFPSRADGYFSCSHCDKSLRIFGHQKITIGDDVSGTPNYEKTNLSHIVFGISSSVEKWNNRCHYNELWWRPNITRGFVWLDKKPLENESWPETSPPYRISADTSRFKYTCSYGSRSALRIARIVKETFELGMDNVRWFVMGDDDTVFFLKNLVMVLQKYDHNQMYYIGANSESVEQDVIHSYTMAYGGGGFAISYPLAAELVTILDGCIDRYASSYGSDQKVDGCMREIGVTLTKELGFHQIDIRGNPYGLLAAHPLAPLVSLHHLDYVESIFPGMDQIDSLKRLINAYQVDPGRTLQRSFCYDLNRNWSVSVSWGYTVQLYPSLVTAKELDTTLLTFQTWRTWKNEPFVFNTRPMSQDPCQKPVLFFLESVENVGENRSLTRYRRNIEKVECNGPEYAPLLATEFLNVSASTLNPKIWKMAPRRQCCDVINGGKGDFQVKIRSCNPFESVTPP</sequence>
<dbReference type="Gene3D" id="3.90.550.50">
    <property type="match status" value="1"/>
</dbReference>
<feature type="transmembrane region" description="Helical" evidence="1">
    <location>
        <begin position="33"/>
        <end position="56"/>
    </location>
</feature>
<dbReference type="PANTHER" id="PTHR10811">
    <property type="entry name" value="FRINGE-RELATED"/>
    <property type="match status" value="1"/>
</dbReference>
<keyword evidence="3" id="KW-1185">Reference proteome</keyword>
<comment type="caution">
    <text evidence="2">The sequence shown here is derived from an EMBL/GenBank/DDBJ whole genome shotgun (WGS) entry which is preliminary data.</text>
</comment>
<dbReference type="Proteomes" id="UP001054252">
    <property type="component" value="Unassembled WGS sequence"/>
</dbReference>
<evidence type="ECO:0000313" key="2">
    <source>
        <dbReference type="EMBL" id="GKV05887.1"/>
    </source>
</evidence>
<keyword evidence="1" id="KW-0812">Transmembrane</keyword>
<protein>
    <submittedName>
        <fullName evidence="2">Uncharacterized protein</fullName>
    </submittedName>
</protein>
<gene>
    <name evidence="2" type="ORF">SLEP1_g17839</name>
</gene>
<evidence type="ECO:0000313" key="3">
    <source>
        <dbReference type="Proteomes" id="UP001054252"/>
    </source>
</evidence>
<keyword evidence="1" id="KW-1133">Transmembrane helix</keyword>
<dbReference type="Pfam" id="PF04646">
    <property type="entry name" value="DUF604"/>
    <property type="match status" value="1"/>
</dbReference>
<proteinExistence type="predicted"/>